<dbReference type="InterPro" id="IPR008250">
    <property type="entry name" value="ATPase_P-typ_transduc_dom_A_sf"/>
</dbReference>
<dbReference type="Gene3D" id="3.40.1110.10">
    <property type="entry name" value="Calcium-transporting ATPase, cytoplasmic domain N"/>
    <property type="match status" value="1"/>
</dbReference>
<dbReference type="Pfam" id="PF00122">
    <property type="entry name" value="E1-E2_ATPase"/>
    <property type="match status" value="1"/>
</dbReference>
<keyword evidence="4" id="KW-0067">ATP-binding</keyword>
<dbReference type="SUPFAM" id="SSF81665">
    <property type="entry name" value="Calcium ATPase, transmembrane domain M"/>
    <property type="match status" value="1"/>
</dbReference>
<evidence type="ECO:0000313" key="11">
    <source>
        <dbReference type="EMBL" id="KAF5387196.1"/>
    </source>
</evidence>
<name>A0A8H5HPG0_9AGAR</name>
<evidence type="ECO:0000259" key="10">
    <source>
        <dbReference type="SMART" id="SM00831"/>
    </source>
</evidence>
<evidence type="ECO:0000256" key="9">
    <source>
        <dbReference type="SAM" id="Phobius"/>
    </source>
</evidence>
<dbReference type="Gene3D" id="2.70.150.10">
    <property type="entry name" value="Calcium-transporting ATPase, cytoplasmic transduction domain A"/>
    <property type="match status" value="1"/>
</dbReference>
<comment type="subcellular location">
    <subcellularLocation>
        <location evidence="1">Membrane</location>
        <topology evidence="1">Multi-pass membrane protein</topology>
    </subcellularLocation>
</comment>
<dbReference type="OrthoDB" id="3352408at2759"/>
<dbReference type="GO" id="GO:0030001">
    <property type="term" value="P:metal ion transport"/>
    <property type="evidence" value="ECO:0007669"/>
    <property type="project" value="UniProtKB-ARBA"/>
</dbReference>
<reference evidence="11 12" key="1">
    <citation type="journal article" date="2020" name="ISME J.">
        <title>Uncovering the hidden diversity of litter-decomposition mechanisms in mushroom-forming fungi.</title>
        <authorList>
            <person name="Floudas D."/>
            <person name="Bentzer J."/>
            <person name="Ahren D."/>
            <person name="Johansson T."/>
            <person name="Persson P."/>
            <person name="Tunlid A."/>
        </authorList>
    </citation>
    <scope>NUCLEOTIDE SEQUENCE [LARGE SCALE GENOMIC DNA]</scope>
    <source>
        <strain evidence="11 12">CBS 406.79</strain>
    </source>
</reference>
<dbReference type="GO" id="GO:0016020">
    <property type="term" value="C:membrane"/>
    <property type="evidence" value="ECO:0007669"/>
    <property type="project" value="UniProtKB-SubCell"/>
</dbReference>
<keyword evidence="5" id="KW-1278">Translocase</keyword>
<evidence type="ECO:0000256" key="4">
    <source>
        <dbReference type="ARBA" id="ARBA00022840"/>
    </source>
</evidence>
<feature type="transmembrane region" description="Helical" evidence="9">
    <location>
        <begin position="1120"/>
        <end position="1138"/>
    </location>
</feature>
<dbReference type="InterPro" id="IPR036412">
    <property type="entry name" value="HAD-like_sf"/>
</dbReference>
<dbReference type="InterPro" id="IPR018303">
    <property type="entry name" value="ATPase_P-typ_P_site"/>
</dbReference>
<dbReference type="Gene3D" id="3.40.50.1000">
    <property type="entry name" value="HAD superfamily/HAD-like"/>
    <property type="match status" value="1"/>
</dbReference>
<dbReference type="GO" id="GO:0005524">
    <property type="term" value="F:ATP binding"/>
    <property type="evidence" value="ECO:0007669"/>
    <property type="project" value="UniProtKB-KW"/>
</dbReference>
<dbReference type="InterPro" id="IPR023214">
    <property type="entry name" value="HAD_sf"/>
</dbReference>
<keyword evidence="12" id="KW-1185">Reference proteome</keyword>
<feature type="compositionally biased region" description="Low complexity" evidence="8">
    <location>
        <begin position="741"/>
        <end position="767"/>
    </location>
</feature>
<comment type="caution">
    <text evidence="11">The sequence shown here is derived from an EMBL/GenBank/DDBJ whole genome shotgun (WGS) entry which is preliminary data.</text>
</comment>
<feature type="domain" description="Cation-transporting P-type ATPase N-terminal" evidence="10">
    <location>
        <begin position="189"/>
        <end position="264"/>
    </location>
</feature>
<evidence type="ECO:0000313" key="12">
    <source>
        <dbReference type="Proteomes" id="UP000518752"/>
    </source>
</evidence>
<dbReference type="InterPro" id="IPR023298">
    <property type="entry name" value="ATPase_P-typ_TM_dom_sf"/>
</dbReference>
<dbReference type="InterPro" id="IPR001757">
    <property type="entry name" value="P_typ_ATPase"/>
</dbReference>
<dbReference type="SUPFAM" id="SSF56784">
    <property type="entry name" value="HAD-like"/>
    <property type="match status" value="1"/>
</dbReference>
<evidence type="ECO:0000256" key="6">
    <source>
        <dbReference type="ARBA" id="ARBA00022989"/>
    </source>
</evidence>
<dbReference type="SUPFAM" id="SSF81660">
    <property type="entry name" value="Metal cation-transporting ATPase, ATP-binding domain N"/>
    <property type="match status" value="1"/>
</dbReference>
<dbReference type="NCBIfam" id="TIGR01494">
    <property type="entry name" value="ATPase_P-type"/>
    <property type="match status" value="2"/>
</dbReference>
<accession>A0A8H5HPG0</accession>
<evidence type="ECO:0000256" key="7">
    <source>
        <dbReference type="ARBA" id="ARBA00023136"/>
    </source>
</evidence>
<keyword evidence="2 9" id="KW-0812">Transmembrane</keyword>
<feature type="transmembrane region" description="Helical" evidence="9">
    <location>
        <begin position="497"/>
        <end position="521"/>
    </location>
</feature>
<sequence>MSNTRFSSMGNGSGYERKRTNLTISAGPPYASSGTTATSGARHSHNNSSPVGLSMSYSNAHAQRSPSPPASAYFPMLSADPNNASTSASLRPAEGADAHFAYSTTFRRHQVDNNSLALGSPRMFATHAAEVAGGAAHNLWRKVLATVTGQPPPLDGEDEMEMGRVSPPPPNAMRQQSAMVRAGPTASEKFAHTSAEDTVSFFRTSPAEGLLLSDIPHLLTEYGYNEFSVSTPEPLLLKFAKTIYESPLILLLCGSATVSAVMGNVDDAVSITVAVLIVLTVGFVQERRSEKSLEALNKLVPHHCHVIRSNQTLHILANELVPGDLVSFTTGDRIPADIRILSAVDLEIDESSLTGETEARAKDPNTCSFDSSHSGSYSHLNGAGVGGPAPGIGGGGISGVTMDEPVALADRSCIAYMGTLVRNGRGTGVVIATGTSTEFGIIFSMMQDVDEKRTPLQLSMDELAQKLSMISFGVIGVICLIGVMQRRSWLDMFTIGVSLAVAAIPEGLPIVTTVTLALGVLRMSKRKAIVKKLHSVESLGSVSVICSDKTGTLTKNEQTVVEAYTVDETVTLDPASSKFSSSLSPAMLRMLDVGAICNNAQVTRNDDNAPVFVGQSTDVALLNVLGVVGVPDRRGTFRRISERPFNSEQKYMAVSGFHLDSTSTSTSTAVSNSREICYMKGSIEAVLEKCKHYYINDDSTPVLDDDMRSAILGKAQAMGSKGLRVITMAYGWGNVETLLPSTSSSGTGATRPGSRASSSRSGSPAGRNQSHHSSEDMVFVGFQAMYDPPRMGVSNSIAHLQQGGVKVVMITGDAEQTALSIAGKLGLNVGPLHGHGHGHGHGRGLGYGGGGSSVDRVTGVVGGGAGPGAGGNIHVLTGKAIDQMSEAQLKERVGSVSVFARTTPRHKMAIVKAFQSRGEVVAMTGDGVNDAPALKMADIGVSMGKSGTDVAKEAADVILVDDNFSTILPAVEEGKSIFHNIQNFLSFQLSTAAAALTLITLSTMLGFANPLNAMQILFINILMDGPPSQSLGVDPVDPSIMSKPPRKKNAPIITRRLLYRVIFSASMIVLGTLFVYMYALSDDRMSKREQTMTFTSFVFLDLVSAVQNRGINCGLTQNRMLVATVSISALTQLALIYVPFMQRIFQTDALSSRDLSVLLMLAATSAGLHEARRGWERKTSAVGGSGDESWAGVVQNRV</sequence>
<dbReference type="FunFam" id="3.40.50.1000:FF:000001">
    <property type="entry name" value="Phospholipid-transporting ATPase IC"/>
    <property type="match status" value="1"/>
</dbReference>
<evidence type="ECO:0000256" key="5">
    <source>
        <dbReference type="ARBA" id="ARBA00022967"/>
    </source>
</evidence>
<dbReference type="Gene3D" id="1.20.1110.10">
    <property type="entry name" value="Calcium-transporting ATPase, transmembrane domain"/>
    <property type="match status" value="1"/>
</dbReference>
<feature type="transmembrane region" description="Helical" evidence="9">
    <location>
        <begin position="467"/>
        <end position="485"/>
    </location>
</feature>
<organism evidence="11 12">
    <name type="scientific">Collybiopsis confluens</name>
    <dbReference type="NCBI Taxonomy" id="2823264"/>
    <lineage>
        <taxon>Eukaryota</taxon>
        <taxon>Fungi</taxon>
        <taxon>Dikarya</taxon>
        <taxon>Basidiomycota</taxon>
        <taxon>Agaricomycotina</taxon>
        <taxon>Agaricomycetes</taxon>
        <taxon>Agaricomycetidae</taxon>
        <taxon>Agaricales</taxon>
        <taxon>Marasmiineae</taxon>
        <taxon>Omphalotaceae</taxon>
        <taxon>Collybiopsis</taxon>
    </lineage>
</organism>
<dbReference type="GO" id="GO:0016887">
    <property type="term" value="F:ATP hydrolysis activity"/>
    <property type="evidence" value="ECO:0007669"/>
    <property type="project" value="InterPro"/>
</dbReference>
<feature type="region of interest" description="Disordered" evidence="8">
    <location>
        <begin position="741"/>
        <end position="774"/>
    </location>
</feature>
<evidence type="ECO:0000256" key="1">
    <source>
        <dbReference type="ARBA" id="ARBA00004141"/>
    </source>
</evidence>
<dbReference type="EMBL" id="JAACJN010000034">
    <property type="protein sequence ID" value="KAF5387196.1"/>
    <property type="molecule type" value="Genomic_DNA"/>
</dbReference>
<dbReference type="PRINTS" id="PR00119">
    <property type="entry name" value="CATATPASE"/>
</dbReference>
<dbReference type="InterPro" id="IPR059000">
    <property type="entry name" value="ATPase_P-type_domA"/>
</dbReference>
<keyword evidence="7 9" id="KW-0472">Membrane</keyword>
<dbReference type="AlphaFoldDB" id="A0A8H5HPG0"/>
<evidence type="ECO:0000256" key="3">
    <source>
        <dbReference type="ARBA" id="ARBA00022741"/>
    </source>
</evidence>
<dbReference type="SFLD" id="SFLDF00027">
    <property type="entry name" value="p-type_atpase"/>
    <property type="match status" value="1"/>
</dbReference>
<keyword evidence="6 9" id="KW-1133">Transmembrane helix</keyword>
<evidence type="ECO:0000256" key="2">
    <source>
        <dbReference type="ARBA" id="ARBA00022692"/>
    </source>
</evidence>
<dbReference type="SMART" id="SM00831">
    <property type="entry name" value="Cation_ATPase_N"/>
    <property type="match status" value="1"/>
</dbReference>
<feature type="region of interest" description="Disordered" evidence="8">
    <location>
        <begin position="1"/>
        <end position="74"/>
    </location>
</feature>
<dbReference type="Pfam" id="PF13246">
    <property type="entry name" value="Cation_ATPase"/>
    <property type="match status" value="1"/>
</dbReference>
<protein>
    <recommendedName>
        <fullName evidence="10">Cation-transporting P-type ATPase N-terminal domain-containing protein</fullName>
    </recommendedName>
</protein>
<dbReference type="Proteomes" id="UP000518752">
    <property type="component" value="Unassembled WGS sequence"/>
</dbReference>
<dbReference type="SFLD" id="SFLDS00003">
    <property type="entry name" value="Haloacid_Dehalogenase"/>
    <property type="match status" value="1"/>
</dbReference>
<dbReference type="Pfam" id="PF00690">
    <property type="entry name" value="Cation_ATPase_N"/>
    <property type="match status" value="1"/>
</dbReference>
<feature type="transmembrane region" description="Helical" evidence="9">
    <location>
        <begin position="1057"/>
        <end position="1079"/>
    </location>
</feature>
<feature type="compositionally biased region" description="Polar residues" evidence="8">
    <location>
        <begin position="32"/>
        <end position="65"/>
    </location>
</feature>
<dbReference type="SFLD" id="SFLDG00002">
    <property type="entry name" value="C1.7:_P-type_atpase_like"/>
    <property type="match status" value="1"/>
</dbReference>
<dbReference type="InterPro" id="IPR023299">
    <property type="entry name" value="ATPase_P-typ_cyto_dom_N"/>
</dbReference>
<dbReference type="PANTHER" id="PTHR42861">
    <property type="entry name" value="CALCIUM-TRANSPORTING ATPASE"/>
    <property type="match status" value="1"/>
</dbReference>
<dbReference type="PROSITE" id="PS00154">
    <property type="entry name" value="ATPASE_E1_E2"/>
    <property type="match status" value="1"/>
</dbReference>
<proteinExistence type="predicted"/>
<gene>
    <name evidence="11" type="ORF">D9757_006847</name>
</gene>
<dbReference type="InterPro" id="IPR006068">
    <property type="entry name" value="ATPase_P-typ_cation-transptr_C"/>
</dbReference>
<dbReference type="SUPFAM" id="SSF81653">
    <property type="entry name" value="Calcium ATPase, transduction domain A"/>
    <property type="match status" value="1"/>
</dbReference>
<feature type="compositionally biased region" description="Polar residues" evidence="8">
    <location>
        <begin position="1"/>
        <end position="10"/>
    </location>
</feature>
<dbReference type="InterPro" id="IPR044492">
    <property type="entry name" value="P_typ_ATPase_HD_dom"/>
</dbReference>
<dbReference type="InterPro" id="IPR004014">
    <property type="entry name" value="ATPase_P-typ_cation-transptr_N"/>
</dbReference>
<keyword evidence="3" id="KW-0547">Nucleotide-binding</keyword>
<evidence type="ECO:0000256" key="8">
    <source>
        <dbReference type="SAM" id="MobiDB-lite"/>
    </source>
</evidence>
<dbReference type="Pfam" id="PF00689">
    <property type="entry name" value="Cation_ATPase_C"/>
    <property type="match status" value="1"/>
</dbReference>